<evidence type="ECO:0000256" key="10">
    <source>
        <dbReference type="PROSITE-ProRule" id="PRU00221"/>
    </source>
</evidence>
<dbReference type="PROSITE" id="PS50082">
    <property type="entry name" value="WD_REPEATS_2"/>
    <property type="match status" value="1"/>
</dbReference>
<dbReference type="Gene3D" id="2.30.29.30">
    <property type="entry name" value="Pleckstrin-homology domain (PH domain)/Phosphotyrosine-binding domain (PTB)"/>
    <property type="match status" value="1"/>
</dbReference>
<reference evidence="16" key="1">
    <citation type="submission" date="2025-08" db="UniProtKB">
        <authorList>
            <consortium name="RefSeq"/>
        </authorList>
    </citation>
    <scope>IDENTIFICATION</scope>
    <source>
        <tissue evidence="16">White muscle</tissue>
    </source>
</reference>
<keyword evidence="15" id="KW-1185">Reference proteome</keyword>
<dbReference type="InterPro" id="IPR023362">
    <property type="entry name" value="PH-BEACH_dom"/>
</dbReference>
<proteinExistence type="predicted"/>
<dbReference type="KEGG" id="snh:120062959"/>
<dbReference type="Pfam" id="PF14844">
    <property type="entry name" value="PH_BEACH"/>
    <property type="match status" value="1"/>
</dbReference>
<dbReference type="GeneID" id="120062959"/>
<keyword evidence="3" id="KW-0597">Phosphoprotein</keyword>
<dbReference type="InterPro" id="IPR000306">
    <property type="entry name" value="Znf_FYVE"/>
</dbReference>
<feature type="region of interest" description="Disordered" evidence="11">
    <location>
        <begin position="1714"/>
        <end position="1824"/>
    </location>
</feature>
<evidence type="ECO:0000256" key="7">
    <source>
        <dbReference type="ARBA" id="ARBA00022771"/>
    </source>
</evidence>
<evidence type="ECO:0000256" key="2">
    <source>
        <dbReference type="ARBA" id="ARBA00022490"/>
    </source>
</evidence>
<sequence>MAEKSSWTVVFLGQFTPQERTSNDEDFGGLLSANLILLRNRLLDILLKLLFTSKEKCTVNAQACEELVRTLGFDCVVCSLTALCPPLQDMACEELVRTLGFDYVVCSLTALCPPLQGMACEELVRTLGFDCVVCSLTALCPPLQGMACEELVRTLGFDWLLMFTEEHLHSSSVTAALWILVVLLSNQPILTRFKEGLTGGEWLDHTDSVLTNKIGTVMGFNVGRSAGGRSTLREINRDACHFPGFPVLQTLLPKHTNVPELYFLLMALFLQQPVTELPDSLQFDLDSIWTFIFGVPASSGTIVGSIHSVCTEAGFLLLGMLRSMLNLPWQSEEEGSWLREYPVTLMQFFRYLYHNVPDLAPMWHSPEFLCVLAASVFPFNIRPYSEMVSDLDDEAGSPTEEFKAFTADTGMNRSQSEYCNVGSKTYLTNHPAKKYVFDFMKVLIMDNLCLTPASKQTSTIDLLLEASPERSTRTQQKEFQSYILDSVMEHLLAADVLLGEDASLPITTGGSYQVLVNNVFYITQRVVDKLWQGMFNKESKMVVEFIVQLIGQSKRRSQSLSLDSLYHCLNRTVLYQLSRPHKTVPQQVALLDSLRVLTVNRNLVLGPGNHDQEFVACLAHCFINLHVGSSVEGFGLEAEARMTTWHVMMPAENGPDNRHSQEVSEGRQLLLKAVNRVWTELMHSKRPMLEDIFKVSLPTNDRGHVDISTARPALEEPALKSWQNHLVHEKKCISRGESVAPASQSKLSRVSSGFGLSKLTGARRNKKENSLNKNNLSVQETFQWMFTHIAVVRDLVAMQYKEYQERQQNVLKYVTEEWSSIEYELLRERGLWGPPIGSHLDKFLLEMTEGPCRMRKKMVRNDMFYIHYPYVPEPEPSANGQIPKPVRYRRAISYDSKEYYMRLLSGNPGMYQHSIEQDTEGETTQHEPGEVHGEDTIARVKGLVKAPLKRSRSTTDRADEEQDLLQEQILESGGLDEEQRTDNTSLLRLLEEGEKIQHMYRCARVQGLDTSEGLLLFGKEHFYVIDGFTMTVSREIRDIETLPANLHETIIPRGARQGQSQLKRTCSIFAYEDIKEVHKRRYLLQPMAVEVFSGDGRNYLLAFQKGVRNKVYQRFLAVVPSLADSSESVSGQRPNTSVEQGSGLLSTLVGEKSVTQRWERGEISNFQYLMHLNTLAGRSYNDLMQYPVFPWILADYDSEELDLNNPRTFRNLAKPMGAQTDDRLTQYKKRFKDWEDPTSETPAYHYGTHYSSAMIVASYLIRMEPFTQIFLRLQGGHFDLADRMFHSVREAWLSASKHNMADVKELIPEFFYLPEFMLNSNNFDLGAKQNGIRLGDVLLPPWAKGDPREFIRVHRQALECDYVSSHLHEWIDLIFGFKQQGPPAVEAVNVFHHLFYEGQVDIYNINDPLKETATIGFINNFGQIPKQLFKKPHPPKRVRSKSNGEMAGGMPVSLSSTTDKIFFHHLDNLRPSLAPVKELKEPVGQIVCTEKGILAVEQNKVLQPPVWNKTFAWGYADLSCRLANYESDKAVVVYECLSEWGQILCAICPNPKLVITGGTSTAICVWETGTSKERAKTLTLKQALLGHTDTVTCLTASSAYHILVSGSRDRTCIIWDLNKLSFVTQLRGHRAPVSALCINELTGDIVSSAGTYIHVWSINGSPIASANTFTGRSQQILCCCVSEMNEWDTQNVIVTGHSDGVVRFWRMEFLQVPETPAPEPIEPPDVTDCCTEDKLAEGPESQNADDDSSESDGDEPCLSTESKPSPLPNAAAGGGAGSVGGGSGSQPGSTVHRPKVPLGPGAAGVRTGASWSVDSGSDDSRRWSDTLSLDEKDGFVFVNYSEGQTGQTPLKPGVHPHPQLHPPHPIAGHGGVPQPIHPTTMEARPYNQLRAGYRWERQLVFRSKLTMHTAFNRKDNAQPAEITSLAISKDHSKILVGDGRGRVFSWSVSDQPGRSAADHWVKDEVVDSCSGCTVRFSLTERRHHCRNCGQLFCQKCSRFQSEIKRLKISSPVRVCQNCYYNLQHERSAEDGCRN</sequence>
<dbReference type="InterPro" id="IPR013083">
    <property type="entry name" value="Znf_RING/FYVE/PHD"/>
</dbReference>
<keyword evidence="2" id="KW-0963">Cytoplasm</keyword>
<evidence type="ECO:0000256" key="3">
    <source>
        <dbReference type="ARBA" id="ARBA00022553"/>
    </source>
</evidence>
<dbReference type="FunFam" id="1.10.1540.10:FF:000002">
    <property type="entry name" value="WD repeat and FYVE domain containing 3"/>
    <property type="match status" value="1"/>
</dbReference>
<protein>
    <submittedName>
        <fullName evidence="16">WD repeat and FYVE domain-containing protein 3</fullName>
    </submittedName>
</protein>
<dbReference type="PROSITE" id="PS50294">
    <property type="entry name" value="WD_REPEATS_REGION"/>
    <property type="match status" value="1"/>
</dbReference>
<gene>
    <name evidence="16" type="primary">wdfy3</name>
</gene>
<feature type="domain" description="BEACH-type PH" evidence="14">
    <location>
        <begin position="991"/>
        <end position="1116"/>
    </location>
</feature>
<feature type="domain" description="FYVE-type" evidence="12">
    <location>
        <begin position="1963"/>
        <end position="2023"/>
    </location>
</feature>
<dbReference type="InterPro" id="IPR000409">
    <property type="entry name" value="BEACH_dom"/>
</dbReference>
<dbReference type="SMART" id="SM00320">
    <property type="entry name" value="WD40"/>
    <property type="match status" value="5"/>
</dbReference>
<evidence type="ECO:0000256" key="6">
    <source>
        <dbReference type="ARBA" id="ARBA00022737"/>
    </source>
</evidence>
<evidence type="ECO:0000256" key="5">
    <source>
        <dbReference type="ARBA" id="ARBA00022723"/>
    </source>
</evidence>
<evidence type="ECO:0000313" key="15">
    <source>
        <dbReference type="Proteomes" id="UP000808372"/>
    </source>
</evidence>
<dbReference type="GO" id="GO:0005737">
    <property type="term" value="C:cytoplasm"/>
    <property type="evidence" value="ECO:0007669"/>
    <property type="project" value="UniProtKB-SubCell"/>
</dbReference>
<dbReference type="InterPro" id="IPR011993">
    <property type="entry name" value="PH-like_dom_sf"/>
</dbReference>
<dbReference type="PANTHER" id="PTHR46108">
    <property type="entry name" value="BLUE CHEESE"/>
    <property type="match status" value="1"/>
</dbReference>
<dbReference type="InterPro" id="IPR017455">
    <property type="entry name" value="Znf_FYVE-rel"/>
</dbReference>
<dbReference type="GO" id="GO:0035973">
    <property type="term" value="P:aggrephagy"/>
    <property type="evidence" value="ECO:0007669"/>
    <property type="project" value="TreeGrafter"/>
</dbReference>
<evidence type="ECO:0000256" key="1">
    <source>
        <dbReference type="ARBA" id="ARBA00004496"/>
    </source>
</evidence>
<dbReference type="CDD" id="cd01201">
    <property type="entry name" value="PH_BEACH"/>
    <property type="match status" value="1"/>
</dbReference>
<keyword evidence="6" id="KW-0677">Repeat</keyword>
<dbReference type="InterPro" id="IPR011011">
    <property type="entry name" value="Znf_FYVE_PHD"/>
</dbReference>
<evidence type="ECO:0000256" key="8">
    <source>
        <dbReference type="ARBA" id="ARBA00022833"/>
    </source>
</evidence>
<evidence type="ECO:0000256" key="9">
    <source>
        <dbReference type="PROSITE-ProRule" id="PRU00091"/>
    </source>
</evidence>
<dbReference type="InterPro" id="IPR036322">
    <property type="entry name" value="WD40_repeat_dom_sf"/>
</dbReference>
<keyword evidence="4 10" id="KW-0853">WD repeat</keyword>
<dbReference type="FunFam" id="2.30.29.30:FF:000095">
    <property type="entry name" value="WD repeat and FYVE domain containing 3"/>
    <property type="match status" value="1"/>
</dbReference>
<keyword evidence="8" id="KW-0862">Zinc</keyword>
<dbReference type="Proteomes" id="UP000808372">
    <property type="component" value="Chromosome 18"/>
</dbReference>
<dbReference type="CTD" id="23001"/>
<organism evidence="15 16">
    <name type="scientific">Salvelinus namaycush</name>
    <name type="common">Lake trout</name>
    <name type="synonym">Salmo namaycush</name>
    <dbReference type="NCBI Taxonomy" id="8040"/>
    <lineage>
        <taxon>Eukaryota</taxon>
        <taxon>Metazoa</taxon>
        <taxon>Chordata</taxon>
        <taxon>Craniata</taxon>
        <taxon>Vertebrata</taxon>
        <taxon>Euteleostomi</taxon>
        <taxon>Actinopterygii</taxon>
        <taxon>Neopterygii</taxon>
        <taxon>Teleostei</taxon>
        <taxon>Protacanthopterygii</taxon>
        <taxon>Salmoniformes</taxon>
        <taxon>Salmonidae</taxon>
        <taxon>Salmoninae</taxon>
        <taxon>Salvelinus</taxon>
    </lineage>
</organism>
<dbReference type="InterPro" id="IPR001680">
    <property type="entry name" value="WD40_rpt"/>
</dbReference>
<keyword evidence="7 9" id="KW-0863">Zinc-finger</keyword>
<dbReference type="PROSITE" id="PS51783">
    <property type="entry name" value="PH_BEACH"/>
    <property type="match status" value="1"/>
</dbReference>
<evidence type="ECO:0000313" key="16">
    <source>
        <dbReference type="RefSeq" id="XP_038868941.1"/>
    </source>
</evidence>
<dbReference type="SUPFAM" id="SSF50729">
    <property type="entry name" value="PH domain-like"/>
    <property type="match status" value="1"/>
</dbReference>
<name>A0A8U1F3H2_SALNM</name>
<dbReference type="PROSITE" id="PS50178">
    <property type="entry name" value="ZF_FYVE"/>
    <property type="match status" value="1"/>
</dbReference>
<dbReference type="Pfam" id="PF00400">
    <property type="entry name" value="WD40"/>
    <property type="match status" value="2"/>
</dbReference>
<dbReference type="SMART" id="SM00064">
    <property type="entry name" value="FYVE"/>
    <property type="match status" value="1"/>
</dbReference>
<dbReference type="Pfam" id="PF01363">
    <property type="entry name" value="FYVE"/>
    <property type="match status" value="1"/>
</dbReference>
<dbReference type="InterPro" id="IPR051944">
    <property type="entry name" value="BEACH_domain_protein"/>
</dbReference>
<dbReference type="Gene3D" id="1.10.1540.10">
    <property type="entry name" value="BEACH domain"/>
    <property type="match status" value="1"/>
</dbReference>
<keyword evidence="5" id="KW-0479">Metal-binding</keyword>
<evidence type="ECO:0000256" key="11">
    <source>
        <dbReference type="SAM" id="MobiDB-lite"/>
    </source>
</evidence>
<accession>A0A8U1F3H2</accession>
<evidence type="ECO:0000259" key="13">
    <source>
        <dbReference type="PROSITE" id="PS50197"/>
    </source>
</evidence>
<dbReference type="Gene3D" id="3.30.40.10">
    <property type="entry name" value="Zinc/RING finger domain, C3HC4 (zinc finger)"/>
    <property type="match status" value="1"/>
</dbReference>
<dbReference type="CDD" id="cd15719">
    <property type="entry name" value="FYVE_WDFY3"/>
    <property type="match status" value="1"/>
</dbReference>
<dbReference type="GO" id="GO:0008270">
    <property type="term" value="F:zinc ion binding"/>
    <property type="evidence" value="ECO:0007669"/>
    <property type="project" value="UniProtKB-KW"/>
</dbReference>
<dbReference type="SUPFAM" id="SSF57903">
    <property type="entry name" value="FYVE/PHD zinc finger"/>
    <property type="match status" value="1"/>
</dbReference>
<feature type="domain" description="BEACH" evidence="13">
    <location>
        <begin position="1143"/>
        <end position="1436"/>
    </location>
</feature>
<dbReference type="PROSITE" id="PS50197">
    <property type="entry name" value="BEACH"/>
    <property type="match status" value="1"/>
</dbReference>
<dbReference type="SUPFAM" id="SSF81837">
    <property type="entry name" value="BEACH domain"/>
    <property type="match status" value="1"/>
</dbReference>
<dbReference type="PANTHER" id="PTHR46108:SF1">
    <property type="entry name" value="WD REPEAT AND FYVE DOMAIN-CONTAINING PROTEIN 3"/>
    <property type="match status" value="1"/>
</dbReference>
<dbReference type="SUPFAM" id="SSF50978">
    <property type="entry name" value="WD40 repeat-like"/>
    <property type="match status" value="1"/>
</dbReference>
<feature type="repeat" description="WD" evidence="10">
    <location>
        <begin position="1584"/>
        <end position="1625"/>
    </location>
</feature>
<dbReference type="InterPro" id="IPR019775">
    <property type="entry name" value="WD40_repeat_CS"/>
</dbReference>
<dbReference type="RefSeq" id="XP_038868941.1">
    <property type="nucleotide sequence ID" value="XM_039013013.1"/>
</dbReference>
<dbReference type="PROSITE" id="PS00678">
    <property type="entry name" value="WD_REPEATS_1"/>
    <property type="match status" value="1"/>
</dbReference>
<evidence type="ECO:0000256" key="4">
    <source>
        <dbReference type="ARBA" id="ARBA00022574"/>
    </source>
</evidence>
<comment type="subcellular location">
    <subcellularLocation>
        <location evidence="1">Cytoplasm</location>
    </subcellularLocation>
</comment>
<dbReference type="InterPro" id="IPR015943">
    <property type="entry name" value="WD40/YVTN_repeat-like_dom_sf"/>
</dbReference>
<dbReference type="FunFam" id="3.30.40.10:FF:000028">
    <property type="entry name" value="Putative hepatocyte growth factor-regulated tyrosine kinase substrate"/>
    <property type="match status" value="1"/>
</dbReference>
<dbReference type="Pfam" id="PF02138">
    <property type="entry name" value="Beach"/>
    <property type="match status" value="1"/>
</dbReference>
<feature type="compositionally biased region" description="Acidic residues" evidence="11">
    <location>
        <begin position="1743"/>
        <end position="1755"/>
    </location>
</feature>
<dbReference type="Gene3D" id="2.130.10.10">
    <property type="entry name" value="YVTN repeat-like/Quinoprotein amine dehydrogenase"/>
    <property type="match status" value="1"/>
</dbReference>
<dbReference type="SMART" id="SM01026">
    <property type="entry name" value="Beach"/>
    <property type="match status" value="1"/>
</dbReference>
<evidence type="ECO:0000259" key="12">
    <source>
        <dbReference type="PROSITE" id="PS50178"/>
    </source>
</evidence>
<dbReference type="InterPro" id="IPR036372">
    <property type="entry name" value="BEACH_dom_sf"/>
</dbReference>
<feature type="compositionally biased region" description="Gly residues" evidence="11">
    <location>
        <begin position="1772"/>
        <end position="1785"/>
    </location>
</feature>
<dbReference type="CDD" id="cd06071">
    <property type="entry name" value="Beach"/>
    <property type="match status" value="1"/>
</dbReference>
<evidence type="ECO:0000259" key="14">
    <source>
        <dbReference type="PROSITE" id="PS51783"/>
    </source>
</evidence>